<dbReference type="AlphaFoldDB" id="A0A2T5U1T7"/>
<dbReference type="GeneID" id="91006773"/>
<evidence type="ECO:0000259" key="3">
    <source>
        <dbReference type="Pfam" id="PF14257"/>
    </source>
</evidence>
<gene>
    <name evidence="4" type="ORF">C8J25_107140</name>
</gene>
<accession>A0A2T5U1T7</accession>
<sequence>MRYVVIGAVILSLTACSKAPNGAPAQKLNTYDVEPSAQELAKSPSAANAPQPIAVAIPQMAYSYKYAFRLAGDAIGRAEQTHVALCDRLGPARCQVLALDSGKSDGTASTGTLKLRVQSSIARRFGQQLQDTVAKAGGRAVSSSIVAEDVSKDIVDTEARLRQRTLLVERLTEILRTRSGKVSELVEAERSVAAAQEEIDQAKGWLGELRGRVAMSTIEISYDAVAADPGSRRSGLGDSIAGSWSTFSIGIAAILSTLIFLAPWALLAGLGYFGWRTIRGRVHRRAENDHA</sequence>
<feature type="transmembrane region" description="Helical" evidence="1">
    <location>
        <begin position="249"/>
        <end position="275"/>
    </location>
</feature>
<feature type="signal peptide" evidence="2">
    <location>
        <begin position="1"/>
        <end position="19"/>
    </location>
</feature>
<name>A0A2T5U1T7_9SPHN</name>
<dbReference type="RefSeq" id="WP_107954911.1">
    <property type="nucleotide sequence ID" value="NZ_QAYE01000007.1"/>
</dbReference>
<dbReference type="EMBL" id="QAYE01000007">
    <property type="protein sequence ID" value="PTW45461.1"/>
    <property type="molecule type" value="Genomic_DNA"/>
</dbReference>
<keyword evidence="1" id="KW-1133">Transmembrane helix</keyword>
<reference evidence="4 5" key="1">
    <citation type="submission" date="2018-04" db="EMBL/GenBank/DDBJ databases">
        <title>Genomic Encyclopedia of Type Strains, Phase III (KMG-III): the genomes of soil and plant-associated and newly described type strains.</title>
        <authorList>
            <person name="Whitman W."/>
        </authorList>
    </citation>
    <scope>NUCLEOTIDE SEQUENCE [LARGE SCALE GENOMIC DNA]</scope>
    <source>
        <strain evidence="4 5">MA-olki</strain>
    </source>
</reference>
<keyword evidence="1" id="KW-0472">Membrane</keyword>
<dbReference type="InterPro" id="IPR025645">
    <property type="entry name" value="DUF4349"/>
</dbReference>
<keyword evidence="2" id="KW-0732">Signal</keyword>
<dbReference type="PROSITE" id="PS51257">
    <property type="entry name" value="PROKAR_LIPOPROTEIN"/>
    <property type="match status" value="1"/>
</dbReference>
<evidence type="ECO:0000313" key="4">
    <source>
        <dbReference type="EMBL" id="PTW45461.1"/>
    </source>
</evidence>
<evidence type="ECO:0000256" key="1">
    <source>
        <dbReference type="SAM" id="Phobius"/>
    </source>
</evidence>
<evidence type="ECO:0000256" key="2">
    <source>
        <dbReference type="SAM" id="SignalP"/>
    </source>
</evidence>
<evidence type="ECO:0000313" key="5">
    <source>
        <dbReference type="Proteomes" id="UP000244013"/>
    </source>
</evidence>
<dbReference type="Proteomes" id="UP000244013">
    <property type="component" value="Unassembled WGS sequence"/>
</dbReference>
<organism evidence="4 5">
    <name type="scientific">Sphingomonas faeni</name>
    <dbReference type="NCBI Taxonomy" id="185950"/>
    <lineage>
        <taxon>Bacteria</taxon>
        <taxon>Pseudomonadati</taxon>
        <taxon>Pseudomonadota</taxon>
        <taxon>Alphaproteobacteria</taxon>
        <taxon>Sphingomonadales</taxon>
        <taxon>Sphingomonadaceae</taxon>
        <taxon>Sphingomonas</taxon>
    </lineage>
</organism>
<proteinExistence type="predicted"/>
<comment type="caution">
    <text evidence="4">The sequence shown here is derived from an EMBL/GenBank/DDBJ whole genome shotgun (WGS) entry which is preliminary data.</text>
</comment>
<feature type="chain" id="PRO_5015508141" evidence="2">
    <location>
        <begin position="20"/>
        <end position="291"/>
    </location>
</feature>
<dbReference type="OrthoDB" id="7448632at2"/>
<keyword evidence="1" id="KW-0812">Transmembrane</keyword>
<dbReference type="Pfam" id="PF14257">
    <property type="entry name" value="DUF4349"/>
    <property type="match status" value="1"/>
</dbReference>
<feature type="domain" description="DUF4349" evidence="3">
    <location>
        <begin position="69"/>
        <end position="276"/>
    </location>
</feature>
<protein>
    <submittedName>
        <fullName evidence="4">Uncharacterized protein DUF4349</fullName>
    </submittedName>
</protein>